<keyword evidence="2" id="KW-1185">Reference proteome</keyword>
<evidence type="ECO:0000313" key="1">
    <source>
        <dbReference type="EMBL" id="MFL0195313.1"/>
    </source>
</evidence>
<dbReference type="Proteomes" id="UP001623660">
    <property type="component" value="Unassembled WGS sequence"/>
</dbReference>
<organism evidence="1 2">
    <name type="scientific">Candidatus Clostridium eludens</name>
    <dbReference type="NCBI Taxonomy" id="3381663"/>
    <lineage>
        <taxon>Bacteria</taxon>
        <taxon>Bacillati</taxon>
        <taxon>Bacillota</taxon>
        <taxon>Clostridia</taxon>
        <taxon>Eubacteriales</taxon>
        <taxon>Clostridiaceae</taxon>
        <taxon>Clostridium</taxon>
    </lineage>
</organism>
<proteinExistence type="predicted"/>
<dbReference type="RefSeq" id="WP_406791434.1">
    <property type="nucleotide sequence ID" value="NZ_JBJHZX010000008.1"/>
</dbReference>
<evidence type="ECO:0000313" key="2">
    <source>
        <dbReference type="Proteomes" id="UP001623660"/>
    </source>
</evidence>
<reference evidence="1 2" key="1">
    <citation type="submission" date="2024-11" db="EMBL/GenBank/DDBJ databases">
        <authorList>
            <person name="Heng Y.C."/>
            <person name="Lim A.C.H."/>
            <person name="Lee J.K.Y."/>
            <person name="Kittelmann S."/>
        </authorList>
    </citation>
    <scope>NUCLEOTIDE SEQUENCE [LARGE SCALE GENOMIC DNA]</scope>
    <source>
        <strain evidence="1 2">WILCCON 0269</strain>
    </source>
</reference>
<gene>
    <name evidence="1" type="ORF">ACJDU8_07000</name>
</gene>
<dbReference type="EMBL" id="JBJHZX010000008">
    <property type="protein sequence ID" value="MFL0195313.1"/>
    <property type="molecule type" value="Genomic_DNA"/>
</dbReference>
<comment type="caution">
    <text evidence="1">The sequence shown here is derived from an EMBL/GenBank/DDBJ whole genome shotgun (WGS) entry which is preliminary data.</text>
</comment>
<sequence length="52" mass="6266">MEDIKFLVDSDRQVMKETILIELGRLENEEDIKITARYIYDTIRNRKLTAHQ</sequence>
<protein>
    <submittedName>
        <fullName evidence="1">Uncharacterized protein</fullName>
    </submittedName>
</protein>
<accession>A0ABW8SHQ5</accession>
<name>A0ABW8SHQ5_9CLOT</name>